<accession>A0ABY9J105</accession>
<dbReference type="EMBL" id="CP120988">
    <property type="protein sequence ID" value="WLQ61503.1"/>
    <property type="molecule type" value="Genomic_DNA"/>
</dbReference>
<keyword evidence="3" id="KW-1185">Reference proteome</keyword>
<protein>
    <submittedName>
        <fullName evidence="2">DUF3846 domain-containing protein</fullName>
    </submittedName>
</protein>
<dbReference type="InterPro" id="IPR024559">
    <property type="entry name" value="DUF3846"/>
</dbReference>
<name>A0ABY9J105_9ACTN</name>
<dbReference type="Pfam" id="PF12957">
    <property type="entry name" value="DUF3846"/>
    <property type="match status" value="1"/>
</dbReference>
<reference evidence="2 3" key="1">
    <citation type="submission" date="2023-03" db="EMBL/GenBank/DDBJ databases">
        <title>Isolation and description of six Streptomyces strains from soil environments, able to metabolize different microbial glucans.</title>
        <authorList>
            <person name="Widen T."/>
            <person name="Larsbrink J."/>
        </authorList>
    </citation>
    <scope>NUCLEOTIDE SEQUENCE [LARGE SCALE GENOMIC DNA]</scope>
    <source>
        <strain evidence="2 3">Alt2</strain>
    </source>
</reference>
<sequence length="127" mass="13652">MTGTQRLAIRLEADGRFELIEWPTVGTLQTLYTAIGCRAVDAVDISGDLTMWLDDEGMLTGLPVNVGATALYAAHKTPHQTYHGTAVITGGTDRHGDTLPLTTDQVMAIVEFHCTVGEATIPAQRTK</sequence>
<gene>
    <name evidence="2" type="ORF">P8A19_41650</name>
</gene>
<evidence type="ECO:0000313" key="3">
    <source>
        <dbReference type="Proteomes" id="UP001235744"/>
    </source>
</evidence>
<dbReference type="RefSeq" id="WP_306085017.1">
    <property type="nucleotide sequence ID" value="NZ_CP120988.1"/>
</dbReference>
<evidence type="ECO:0000259" key="1">
    <source>
        <dbReference type="Pfam" id="PF12957"/>
    </source>
</evidence>
<dbReference type="Proteomes" id="UP001235744">
    <property type="component" value="Chromosome"/>
</dbReference>
<proteinExistence type="predicted"/>
<feature type="domain" description="DUF3846" evidence="1">
    <location>
        <begin position="8"/>
        <end position="108"/>
    </location>
</feature>
<evidence type="ECO:0000313" key="2">
    <source>
        <dbReference type="EMBL" id="WLQ61503.1"/>
    </source>
</evidence>
<organism evidence="2 3">
    <name type="scientific">Streptomyces poriferorum</name>
    <dbReference type="NCBI Taxonomy" id="2798799"/>
    <lineage>
        <taxon>Bacteria</taxon>
        <taxon>Bacillati</taxon>
        <taxon>Actinomycetota</taxon>
        <taxon>Actinomycetes</taxon>
        <taxon>Kitasatosporales</taxon>
        <taxon>Streptomycetaceae</taxon>
        <taxon>Streptomyces</taxon>
    </lineage>
</organism>